<organism evidence="2 3">
    <name type="scientific">Bilifractor porci</name>
    <dbReference type="NCBI Taxonomy" id="2606636"/>
    <lineage>
        <taxon>Bacteria</taxon>
        <taxon>Bacillati</taxon>
        <taxon>Bacillota</taxon>
        <taxon>Clostridia</taxon>
        <taxon>Lachnospirales</taxon>
        <taxon>Lachnospiraceae</taxon>
        <taxon>Bilifractor</taxon>
    </lineage>
</organism>
<sequence length="119" mass="13553">MRPIDADALEKTLGDWIRDHWTDAFTGDDAGSEFADMIEHARTIDTNPTVHAHWIEHRADNGNMHYICSRCGKEVSYPYAKKRWKSCIECGAKMDAMTTETREDVEPYGISSNSDTKLN</sequence>
<feature type="compositionally biased region" description="Polar residues" evidence="1">
    <location>
        <begin position="110"/>
        <end position="119"/>
    </location>
</feature>
<gene>
    <name evidence="2" type="ORF">FYJ60_02175</name>
</gene>
<keyword evidence="3" id="KW-1185">Reference proteome</keyword>
<feature type="region of interest" description="Disordered" evidence="1">
    <location>
        <begin position="100"/>
        <end position="119"/>
    </location>
</feature>
<name>A0A7X2TMG6_9FIRM</name>
<reference evidence="2 3" key="1">
    <citation type="submission" date="2019-08" db="EMBL/GenBank/DDBJ databases">
        <title>In-depth cultivation of the pig gut microbiome towards novel bacterial diversity and tailored functional studies.</title>
        <authorList>
            <person name="Wylensek D."/>
            <person name="Hitch T.C.A."/>
            <person name="Clavel T."/>
        </authorList>
    </citation>
    <scope>NUCLEOTIDE SEQUENCE [LARGE SCALE GENOMIC DNA]</scope>
    <source>
        <strain evidence="2 3">Oil+RF-744-WCA-WT-13</strain>
    </source>
</reference>
<accession>A0A7X2TMG6</accession>
<evidence type="ECO:0000256" key="1">
    <source>
        <dbReference type="SAM" id="MobiDB-lite"/>
    </source>
</evidence>
<dbReference type="Proteomes" id="UP000466864">
    <property type="component" value="Unassembled WGS sequence"/>
</dbReference>
<comment type="caution">
    <text evidence="2">The sequence shown here is derived from an EMBL/GenBank/DDBJ whole genome shotgun (WGS) entry which is preliminary data.</text>
</comment>
<dbReference type="AlphaFoldDB" id="A0A7X2TMG6"/>
<dbReference type="RefSeq" id="WP_154456936.1">
    <property type="nucleotide sequence ID" value="NZ_VUMV01000001.1"/>
</dbReference>
<evidence type="ECO:0000313" key="3">
    <source>
        <dbReference type="Proteomes" id="UP000466864"/>
    </source>
</evidence>
<protein>
    <submittedName>
        <fullName evidence="2">Uncharacterized protein</fullName>
    </submittedName>
</protein>
<evidence type="ECO:0000313" key="2">
    <source>
        <dbReference type="EMBL" id="MST81142.1"/>
    </source>
</evidence>
<proteinExistence type="predicted"/>
<dbReference type="EMBL" id="VUMV01000001">
    <property type="protein sequence ID" value="MST81142.1"/>
    <property type="molecule type" value="Genomic_DNA"/>
</dbReference>